<dbReference type="EMBL" id="CM001882">
    <property type="protein sequence ID" value="EOY05182.1"/>
    <property type="molecule type" value="Genomic_DNA"/>
</dbReference>
<evidence type="ECO:0000313" key="1">
    <source>
        <dbReference type="EMBL" id="EOY05182.1"/>
    </source>
</evidence>
<keyword evidence="2" id="KW-1185">Reference proteome</keyword>
<dbReference type="AlphaFoldDB" id="A0A061ELF9"/>
<dbReference type="InParanoid" id="A0A061ELF9"/>
<gene>
    <name evidence="1" type="ORF">TCM_020254</name>
</gene>
<dbReference type="Gramene" id="EOY05182">
    <property type="protein sequence ID" value="EOY05182"/>
    <property type="gene ID" value="TCM_020254"/>
</dbReference>
<dbReference type="HOGENOM" id="CLU_2709832_0_0_1"/>
<sequence length="73" mass="8463">MEMHTWISDTKYAIPYEGSDQKGLASKNDTYSRTILSHFIMISDSASTKHCHFHHRSHSLFYLSTLPMTMNLL</sequence>
<protein>
    <submittedName>
        <fullName evidence="1">Uncharacterized protein</fullName>
    </submittedName>
</protein>
<accession>A0A061ELF9</accession>
<organism evidence="1 2">
    <name type="scientific">Theobroma cacao</name>
    <name type="common">Cacao</name>
    <name type="synonym">Cocoa</name>
    <dbReference type="NCBI Taxonomy" id="3641"/>
    <lineage>
        <taxon>Eukaryota</taxon>
        <taxon>Viridiplantae</taxon>
        <taxon>Streptophyta</taxon>
        <taxon>Embryophyta</taxon>
        <taxon>Tracheophyta</taxon>
        <taxon>Spermatophyta</taxon>
        <taxon>Magnoliopsida</taxon>
        <taxon>eudicotyledons</taxon>
        <taxon>Gunneridae</taxon>
        <taxon>Pentapetalae</taxon>
        <taxon>rosids</taxon>
        <taxon>malvids</taxon>
        <taxon>Malvales</taxon>
        <taxon>Malvaceae</taxon>
        <taxon>Byttnerioideae</taxon>
        <taxon>Theobroma</taxon>
    </lineage>
</organism>
<reference evidence="1 2" key="1">
    <citation type="journal article" date="2013" name="Genome Biol.">
        <title>The genome sequence of the most widely cultivated cacao type and its use to identify candidate genes regulating pod color.</title>
        <authorList>
            <person name="Motamayor J.C."/>
            <person name="Mockaitis K."/>
            <person name="Schmutz J."/>
            <person name="Haiminen N."/>
            <person name="Iii D.L."/>
            <person name="Cornejo O."/>
            <person name="Findley S.D."/>
            <person name="Zheng P."/>
            <person name="Utro F."/>
            <person name="Royaert S."/>
            <person name="Saski C."/>
            <person name="Jenkins J."/>
            <person name="Podicheti R."/>
            <person name="Zhao M."/>
            <person name="Scheffler B.E."/>
            <person name="Stack J.C."/>
            <person name="Feltus F.A."/>
            <person name="Mustiga G.M."/>
            <person name="Amores F."/>
            <person name="Phillips W."/>
            <person name="Marelli J.P."/>
            <person name="May G.D."/>
            <person name="Shapiro H."/>
            <person name="Ma J."/>
            <person name="Bustamante C.D."/>
            <person name="Schnell R.J."/>
            <person name="Main D."/>
            <person name="Gilbert D."/>
            <person name="Parida L."/>
            <person name="Kuhn D.N."/>
        </authorList>
    </citation>
    <scope>NUCLEOTIDE SEQUENCE [LARGE SCALE GENOMIC DNA]</scope>
    <source>
        <strain evidence="2">cv. Matina 1-6</strain>
    </source>
</reference>
<proteinExistence type="predicted"/>
<dbReference type="Proteomes" id="UP000026915">
    <property type="component" value="Chromosome 4"/>
</dbReference>
<name>A0A061ELF9_THECC</name>
<evidence type="ECO:0000313" key="2">
    <source>
        <dbReference type="Proteomes" id="UP000026915"/>
    </source>
</evidence>